<dbReference type="EMBL" id="CP144694">
    <property type="protein sequence ID" value="WVZ02104.1"/>
    <property type="molecule type" value="Genomic_DNA"/>
</dbReference>
<proteinExistence type="predicted"/>
<protein>
    <submittedName>
        <fullName evidence="1">Uncharacterized protein</fullName>
    </submittedName>
</protein>
<gene>
    <name evidence="1" type="ORF">V8G54_022910</name>
</gene>
<reference evidence="1 2" key="1">
    <citation type="journal article" date="2023" name="Life. Sci Alliance">
        <title>Evolutionary insights into 3D genome organization and epigenetic landscape of Vigna mungo.</title>
        <authorList>
            <person name="Junaid A."/>
            <person name="Singh B."/>
            <person name="Bhatia S."/>
        </authorList>
    </citation>
    <scope>NUCLEOTIDE SEQUENCE [LARGE SCALE GENOMIC DNA]</scope>
    <source>
        <strain evidence="1">Urdbean</strain>
    </source>
</reference>
<organism evidence="1 2">
    <name type="scientific">Vigna mungo</name>
    <name type="common">Black gram</name>
    <name type="synonym">Phaseolus mungo</name>
    <dbReference type="NCBI Taxonomy" id="3915"/>
    <lineage>
        <taxon>Eukaryota</taxon>
        <taxon>Viridiplantae</taxon>
        <taxon>Streptophyta</taxon>
        <taxon>Embryophyta</taxon>
        <taxon>Tracheophyta</taxon>
        <taxon>Spermatophyta</taxon>
        <taxon>Magnoliopsida</taxon>
        <taxon>eudicotyledons</taxon>
        <taxon>Gunneridae</taxon>
        <taxon>Pentapetalae</taxon>
        <taxon>rosids</taxon>
        <taxon>fabids</taxon>
        <taxon>Fabales</taxon>
        <taxon>Fabaceae</taxon>
        <taxon>Papilionoideae</taxon>
        <taxon>50 kb inversion clade</taxon>
        <taxon>NPAAA clade</taxon>
        <taxon>indigoferoid/millettioid clade</taxon>
        <taxon>Phaseoleae</taxon>
        <taxon>Vigna</taxon>
    </lineage>
</organism>
<evidence type="ECO:0000313" key="1">
    <source>
        <dbReference type="EMBL" id="WVZ02104.1"/>
    </source>
</evidence>
<evidence type="ECO:0000313" key="2">
    <source>
        <dbReference type="Proteomes" id="UP001374535"/>
    </source>
</evidence>
<keyword evidence="2" id="KW-1185">Reference proteome</keyword>
<feature type="non-terminal residue" evidence="1">
    <location>
        <position position="1"/>
    </location>
</feature>
<dbReference type="Gene3D" id="3.30.420.10">
    <property type="entry name" value="Ribonuclease H-like superfamily/Ribonuclease H"/>
    <property type="match status" value="1"/>
</dbReference>
<accession>A0AAQ3RRP5</accession>
<sequence length="176" mass="20017">VDPSHCGKYISLAEWSYNTSIHSATGTSPFQITFGKPPPSIPFYLTVSSSVEAVNSLLTSRQVLLDQLRTKFEKAQLTMKEITDRHCRDVAFQVDDWVYVRLRPYMSTISSFFYNPEVDQALLRSHPHRCSHCPCRLSTRSFSEFKNSPCVSLLSFEAAQGPTSYYSYWFTATSTS</sequence>
<dbReference type="Proteomes" id="UP001374535">
    <property type="component" value="Chromosome 7"/>
</dbReference>
<name>A0AAQ3RRP5_VIGMU</name>
<dbReference type="AlphaFoldDB" id="A0AAQ3RRP5"/>
<dbReference type="InterPro" id="IPR036397">
    <property type="entry name" value="RNaseH_sf"/>
</dbReference>
<dbReference type="GO" id="GO:0003676">
    <property type="term" value="F:nucleic acid binding"/>
    <property type="evidence" value="ECO:0007669"/>
    <property type="project" value="InterPro"/>
</dbReference>